<dbReference type="AlphaFoldDB" id="A0A6M3KX92"/>
<gene>
    <name evidence="1" type="ORF">MM415A00606_0044</name>
    <name evidence="2" type="ORF">MM415B03160_0004</name>
</gene>
<dbReference type="InterPro" id="IPR009414">
    <property type="entry name" value="DUF1064"/>
</dbReference>
<accession>A0A6M3KX92</accession>
<evidence type="ECO:0000313" key="1">
    <source>
        <dbReference type="EMBL" id="QJA81043.1"/>
    </source>
</evidence>
<name>A0A6M3KX92_9ZZZZ</name>
<organism evidence="2">
    <name type="scientific">viral metagenome</name>
    <dbReference type="NCBI Taxonomy" id="1070528"/>
    <lineage>
        <taxon>unclassified sequences</taxon>
        <taxon>metagenomes</taxon>
        <taxon>organismal metagenomes</taxon>
    </lineage>
</organism>
<dbReference type="EMBL" id="MT142646">
    <property type="protein sequence ID" value="QJA86599.1"/>
    <property type="molecule type" value="Genomic_DNA"/>
</dbReference>
<evidence type="ECO:0008006" key="3">
    <source>
        <dbReference type="Google" id="ProtNLM"/>
    </source>
</evidence>
<proteinExistence type="predicted"/>
<dbReference type="EMBL" id="MT142444">
    <property type="protein sequence ID" value="QJA81043.1"/>
    <property type="molecule type" value="Genomic_DNA"/>
</dbReference>
<protein>
    <recommendedName>
        <fullName evidence="3">DUF1064 domain-containing protein</fullName>
    </recommendedName>
</protein>
<dbReference type="Pfam" id="PF06356">
    <property type="entry name" value="DUF1064"/>
    <property type="match status" value="1"/>
</dbReference>
<sequence length="105" mass="12453">MSMRLKYGNIRVFSELCGRNFSSKLEARRGEELALLERAGEITDLQYQVRFVLNEKPRVTLSVDFAYKENGKMVYEDSKGYETREFRVKRIWLKQLKGIDVRLIK</sequence>
<reference evidence="2" key="1">
    <citation type="submission" date="2020-03" db="EMBL/GenBank/DDBJ databases">
        <title>The deep terrestrial virosphere.</title>
        <authorList>
            <person name="Holmfeldt K."/>
            <person name="Nilsson E."/>
            <person name="Simone D."/>
            <person name="Lopez-Fernandez M."/>
            <person name="Wu X."/>
            <person name="de Brujin I."/>
            <person name="Lundin D."/>
            <person name="Andersson A."/>
            <person name="Bertilsson S."/>
            <person name="Dopson M."/>
        </authorList>
    </citation>
    <scope>NUCLEOTIDE SEQUENCE</scope>
    <source>
        <strain evidence="1">MM415A00606</strain>
        <strain evidence="2">MM415B03160</strain>
    </source>
</reference>
<evidence type="ECO:0000313" key="2">
    <source>
        <dbReference type="EMBL" id="QJA86599.1"/>
    </source>
</evidence>